<sequence length="1450" mass="146784">MPVSRTLAHLAVGLVATSVVVAAVPSTASALTVVRQQRAYAFAAIPSAPTGLTLQVGDSRLYASWNAVTAPVAKYTVRYTAFGGTGAVLGFRGQQDVTTGTSAVLVLTNGTPYDVDVMVTTTDGQTSVYSATVRGTPTANAPTQPTGLSAVAGDARVSLAWASNTADSRRRRVDLYRDGSLLVSLPAGATSHVDTTAVNGTTHRYEVVAVDTNVTPNARSAASAPASATPVDRTPPEAPTGVTATPGDRSATVSWVRGTEPDLARYEVTGPTGTSTVLLPTTTFSTANLLNGVTYTFTVVAVDSTGNRSAGTAVTVTPADLVAPAPPTGVRGTAGDATATITWDANTEPDLDRYEVEGPAGRSTVLAPATSWTVVGLPNGQPLTFRVHAVDTGGNRSAGTPVTVTPVDRTPPLAPANLTGTAGDGAAVLAWSPNSEADLDHYLVTGPDGPVTTVRPPMTWWSTTGLTNGTSYTYGVTAVDRTGNVSPVSSVTVVPVDTTAPATPAGVSADPGDGAVLVHWAPNTEADLDRYEVTGPGGVVVVRPPAVAHTVTGLQNGQSYTFSVVAVDTAGNRSAAGTATATPADVTAPDIPTGLTVTPADRALDLAWTASVAPDTAAYRIHLAGSPVLTVPAPATSARLTGLTNGTPYGVRISAVDGAGNESALSPTVFGTPADLTPPAAPTGVQASPEDAGARISWNPSPEPDVDRYEVLVDGVLRAAVPAGTTTAFVTGLVNGTTSSVVVVAVDTAGNPSPPSAAVLVTPADRTAPATPVGIGSVAGDGTVTVSWSVSTDPDIHHYEVVDAQDAVVATAPAGAGSAVVTGPANGTAHTFRVVAVDAAGNRSAPSVSTVATPVAAVLGGAGAASAAAADGAATVTWEPSTDPLVVGYEVCVDGGACVPAFAPPAVVTGLDNGTSYTFTVYALDAAGHRSAGSTTAPVTPVTGALAAPTGLSATAGDGAASVRWEAVPSAVGYEVLVDGTPVTTVSGATSTVLTALTNGTTVTVTVRALAAGGAPGALSVAAQVTPRAAVRDAAPPAAGAGGKSGVAATPDGRFSVFGTAAQLEPSDTNNDYELYVRDELLGTTTRLDPTAAGTDLNTSRIAMSDDGRYVVLVTSAAKVATDTNGKADVYRLDRQTGTWQLVSVPASGEVSSTAGADVEQAPYVYSTMPAVAVTAGGNQVFFHSRRSDLVPGDTNDAPDLFRKDMTTGEVTRISTAPDGGQISTGSMGPALDITPDGRYALVVLPVQGTIATVWRKDTVTGEMLLVSGTGGWKDLRSAYHVLRDAQDVSISDDGRYVAFSSDTRALYSRAYEYVAYRRDMVTGTIVRAGIETRHYEREHQATLDPSGRYVFFATRAGVDGDNDGRTDWYRRDLANPSLTPVLVTSTVAGRPSAVRITGPITTAEFGSITVLSGDVVVVATMQALVAGDTNGVMDLYRKDLRTGEVGSAV</sequence>
<keyword evidence="2" id="KW-0378">Hydrolase</keyword>
<dbReference type="EMBL" id="JBGFTU010000027">
    <property type="protein sequence ID" value="MEZ0166751.1"/>
    <property type="molecule type" value="Genomic_DNA"/>
</dbReference>
<feature type="signal peptide" evidence="5">
    <location>
        <begin position="1"/>
        <end position="22"/>
    </location>
</feature>
<reference evidence="7 8" key="1">
    <citation type="submission" date="2024-07" db="EMBL/GenBank/DDBJ databases">
        <authorList>
            <person name="Thanompreechachai J."/>
            <person name="Duangmal K."/>
        </authorList>
    </citation>
    <scope>NUCLEOTIDE SEQUENCE [LARGE SCALE GENOMIC DNA]</scope>
    <source>
        <strain evidence="7 8">LSe6-4</strain>
    </source>
</reference>
<protein>
    <recommendedName>
        <fullName evidence="6">Fibronectin type-III domain-containing protein</fullName>
    </recommendedName>
</protein>
<evidence type="ECO:0000313" key="7">
    <source>
        <dbReference type="EMBL" id="MEZ0166751.1"/>
    </source>
</evidence>
<feature type="domain" description="Fibronectin type-III" evidence="6">
    <location>
        <begin position="588"/>
        <end position="675"/>
    </location>
</feature>
<dbReference type="SUPFAM" id="SSF82171">
    <property type="entry name" value="DPP6 N-terminal domain-like"/>
    <property type="match status" value="1"/>
</dbReference>
<evidence type="ECO:0000256" key="5">
    <source>
        <dbReference type="SAM" id="SignalP"/>
    </source>
</evidence>
<feature type="domain" description="Fibronectin type-III" evidence="6">
    <location>
        <begin position="323"/>
        <end position="413"/>
    </location>
</feature>
<dbReference type="InterPro" id="IPR050991">
    <property type="entry name" value="ECM_Regulatory_Proteins"/>
</dbReference>
<dbReference type="SUPFAM" id="SSF49265">
    <property type="entry name" value="Fibronectin type III"/>
    <property type="match status" value="6"/>
</dbReference>
<comment type="caution">
    <text evidence="7">The sequence shown here is derived from an EMBL/GenBank/DDBJ whole genome shotgun (WGS) entry which is preliminary data.</text>
</comment>
<feature type="domain" description="Fibronectin type-III" evidence="6">
    <location>
        <begin position="235"/>
        <end position="321"/>
    </location>
</feature>
<dbReference type="PROSITE" id="PS50853">
    <property type="entry name" value="FN3"/>
    <property type="match status" value="7"/>
</dbReference>
<dbReference type="Gene3D" id="2.60.40.10">
    <property type="entry name" value="Immunoglobulins"/>
    <property type="match status" value="11"/>
</dbReference>
<dbReference type="CDD" id="cd00063">
    <property type="entry name" value="FN3"/>
    <property type="match status" value="4"/>
</dbReference>
<dbReference type="InterPro" id="IPR036116">
    <property type="entry name" value="FN3_sf"/>
</dbReference>
<organism evidence="7 8">
    <name type="scientific">Kineococcus halophytocola</name>
    <dbReference type="NCBI Taxonomy" id="3234027"/>
    <lineage>
        <taxon>Bacteria</taxon>
        <taxon>Bacillati</taxon>
        <taxon>Actinomycetota</taxon>
        <taxon>Actinomycetes</taxon>
        <taxon>Kineosporiales</taxon>
        <taxon>Kineosporiaceae</taxon>
        <taxon>Kineococcus</taxon>
    </lineage>
</organism>
<feature type="domain" description="Fibronectin type-III" evidence="6">
    <location>
        <begin position="45"/>
        <end position="141"/>
    </location>
</feature>
<evidence type="ECO:0000256" key="1">
    <source>
        <dbReference type="ARBA" id="ARBA00022737"/>
    </source>
</evidence>
<feature type="domain" description="Fibronectin type-III" evidence="6">
    <location>
        <begin position="414"/>
        <end position="502"/>
    </location>
</feature>
<evidence type="ECO:0000256" key="2">
    <source>
        <dbReference type="ARBA" id="ARBA00023295"/>
    </source>
</evidence>
<feature type="region of interest" description="Disordered" evidence="4">
    <location>
        <begin position="218"/>
        <end position="250"/>
    </location>
</feature>
<keyword evidence="3" id="KW-0119">Carbohydrate metabolism</keyword>
<evidence type="ECO:0000256" key="3">
    <source>
        <dbReference type="ARBA" id="ARBA00023326"/>
    </source>
</evidence>
<dbReference type="RefSeq" id="WP_370442964.1">
    <property type="nucleotide sequence ID" value="NZ_JBGFTU010000027.1"/>
</dbReference>
<keyword evidence="1" id="KW-0677">Repeat</keyword>
<dbReference type="PANTHER" id="PTHR46708">
    <property type="entry name" value="TENASCIN"/>
    <property type="match status" value="1"/>
</dbReference>
<dbReference type="InterPro" id="IPR013783">
    <property type="entry name" value="Ig-like_fold"/>
</dbReference>
<keyword evidence="3" id="KW-0624">Polysaccharide degradation</keyword>
<feature type="domain" description="Fibronectin type-III" evidence="6">
    <location>
        <begin position="678"/>
        <end position="770"/>
    </location>
</feature>
<gene>
    <name evidence="7" type="ORF">AB2L27_18495</name>
</gene>
<evidence type="ECO:0000313" key="8">
    <source>
        <dbReference type="Proteomes" id="UP001565927"/>
    </source>
</evidence>
<accession>A0ABV4H5B5</accession>
<evidence type="ECO:0000256" key="4">
    <source>
        <dbReference type="SAM" id="MobiDB-lite"/>
    </source>
</evidence>
<dbReference type="InterPro" id="IPR003961">
    <property type="entry name" value="FN3_dom"/>
</dbReference>
<dbReference type="PANTHER" id="PTHR46708:SF2">
    <property type="entry name" value="FIBRONECTIN TYPE-III DOMAIN-CONTAINING PROTEIN"/>
    <property type="match status" value="1"/>
</dbReference>
<keyword evidence="5" id="KW-0732">Signal</keyword>
<feature type="domain" description="Fibronectin type-III" evidence="6">
    <location>
        <begin position="948"/>
        <end position="1030"/>
    </location>
</feature>
<keyword evidence="8" id="KW-1185">Reference proteome</keyword>
<dbReference type="SMART" id="SM00060">
    <property type="entry name" value="FN3"/>
    <property type="match status" value="11"/>
</dbReference>
<proteinExistence type="predicted"/>
<evidence type="ECO:0000259" key="6">
    <source>
        <dbReference type="PROSITE" id="PS50853"/>
    </source>
</evidence>
<keyword evidence="2" id="KW-0326">Glycosidase</keyword>
<feature type="region of interest" description="Disordered" evidence="4">
    <location>
        <begin position="680"/>
        <end position="701"/>
    </location>
</feature>
<name>A0ABV4H5B5_9ACTN</name>
<dbReference type="Proteomes" id="UP001565927">
    <property type="component" value="Unassembled WGS sequence"/>
</dbReference>
<dbReference type="Pfam" id="PF00041">
    <property type="entry name" value="fn3"/>
    <property type="match status" value="3"/>
</dbReference>
<feature type="chain" id="PRO_5047065800" description="Fibronectin type-III domain-containing protein" evidence="5">
    <location>
        <begin position="23"/>
        <end position="1450"/>
    </location>
</feature>
<feature type="compositionally biased region" description="Low complexity" evidence="4">
    <location>
        <begin position="218"/>
        <end position="228"/>
    </location>
</feature>